<protein>
    <recommendedName>
        <fullName evidence="1">DUF2341 domain-containing protein</fullName>
    </recommendedName>
</protein>
<keyword evidence="3" id="KW-1185">Reference proteome</keyword>
<sequence length="587" mass="65259">MAAADPAQLPVWQDRVVEGWTLHISQRLLDEEAEATTRAVELLTLQLQEIVRVVPAAAVVELQKVPLWFSPEYPGVVPRAEYHPGAGWLRDNGRDPAMVKGVEFTDIRDFEQESRRMPNFTLHELAHAWHDRVLPNGFGNEALQGAYERARAAGIYERVEQRFGDGRSAQVRAYAMSNPMEYFAESSEAFFCTNDFFPFNAQELRQHDPAMFALLQSLWGLPQAAPVTGPVPGDWQAWQHSGSLWILTTADGVDLPEGVRVEQFPLLVRLHRDLFDFSQAAADGADLRFATASGESLRYQIEHWDAKSGSASIWVRIPEIRGAARQELRMYWGNPAAKSESDGTAVFNEANGYRGVWHMHETVRDDTGAISSSDTGTTGVAGVIGAARHFDEGRGVSGGEEIATLPMGAEDHSTELWVRAERMNSTLIGWGNEQGQGKVVMQFRSPPHIRMDCYFSGGNVNGEKRLVPGEWTQVVHTYRRGEARLYINGVLDAENLDRGSPLNIRVPARLYLGGWYNNYDFQGDLDEVRVSSVVRSPEWVRLQYENQKPGQLLVGGPVQAGSEFSVTPERLVVAENARVMVTAKAGG</sequence>
<dbReference type="SUPFAM" id="SSF55486">
    <property type="entry name" value="Metalloproteases ('zincins'), catalytic domain"/>
    <property type="match status" value="1"/>
</dbReference>
<dbReference type="Gene3D" id="2.60.120.200">
    <property type="match status" value="1"/>
</dbReference>
<dbReference type="InterPro" id="IPR013320">
    <property type="entry name" value="ConA-like_dom_sf"/>
</dbReference>
<dbReference type="InterPro" id="IPR010384">
    <property type="entry name" value="MtfA_fam"/>
</dbReference>
<dbReference type="Proteomes" id="UP000321083">
    <property type="component" value="Unassembled WGS sequence"/>
</dbReference>
<dbReference type="Pfam" id="PF10102">
    <property type="entry name" value="DUF2341"/>
    <property type="match status" value="1"/>
</dbReference>
<dbReference type="Gene3D" id="3.40.390.10">
    <property type="entry name" value="Collagenase (Catalytic Domain)"/>
    <property type="match status" value="1"/>
</dbReference>
<comment type="caution">
    <text evidence="2">The sequence shown here is derived from an EMBL/GenBank/DDBJ whole genome shotgun (WGS) entry which is preliminary data.</text>
</comment>
<dbReference type="GO" id="GO:0008237">
    <property type="term" value="F:metallopeptidase activity"/>
    <property type="evidence" value="ECO:0007669"/>
    <property type="project" value="InterPro"/>
</dbReference>
<feature type="non-terminal residue" evidence="2">
    <location>
        <position position="587"/>
    </location>
</feature>
<dbReference type="SUPFAM" id="SSF49899">
    <property type="entry name" value="Concanavalin A-like lectins/glucanases"/>
    <property type="match status" value="1"/>
</dbReference>
<accession>A0A5C6M462</accession>
<reference evidence="2 3" key="1">
    <citation type="submission" date="2019-08" db="EMBL/GenBank/DDBJ databases">
        <title>100 year-old enigma solved: identification of Planctomyces bekefii, the type genus and species of the phylum Planctomycetes.</title>
        <authorList>
            <person name="Svetlana D.N."/>
            <person name="Overmann J."/>
        </authorList>
    </citation>
    <scope>NUCLEOTIDE SEQUENCE [LARGE SCALE GENOMIC DNA]</scope>
    <source>
        <strain evidence="2">Phe10_nw2017</strain>
    </source>
</reference>
<dbReference type="InterPro" id="IPR018765">
    <property type="entry name" value="DUF2341"/>
</dbReference>
<evidence type="ECO:0000313" key="3">
    <source>
        <dbReference type="Proteomes" id="UP000321083"/>
    </source>
</evidence>
<evidence type="ECO:0000313" key="2">
    <source>
        <dbReference type="EMBL" id="TWW09560.1"/>
    </source>
</evidence>
<organism evidence="2 3">
    <name type="scientific">Planctomyces bekefii</name>
    <dbReference type="NCBI Taxonomy" id="1653850"/>
    <lineage>
        <taxon>Bacteria</taxon>
        <taxon>Pseudomonadati</taxon>
        <taxon>Planctomycetota</taxon>
        <taxon>Planctomycetia</taxon>
        <taxon>Planctomycetales</taxon>
        <taxon>Planctomycetaceae</taxon>
        <taxon>Planctomyces</taxon>
    </lineage>
</organism>
<proteinExistence type="predicted"/>
<dbReference type="Pfam" id="PF06167">
    <property type="entry name" value="Peptidase_M90"/>
    <property type="match status" value="1"/>
</dbReference>
<dbReference type="Pfam" id="PF13385">
    <property type="entry name" value="Laminin_G_3"/>
    <property type="match status" value="1"/>
</dbReference>
<dbReference type="InterPro" id="IPR024079">
    <property type="entry name" value="MetalloPept_cat_dom_sf"/>
</dbReference>
<gene>
    <name evidence="2" type="ORF">E3A20_13120</name>
</gene>
<dbReference type="EMBL" id="SRHE01000238">
    <property type="protein sequence ID" value="TWW09560.1"/>
    <property type="molecule type" value="Genomic_DNA"/>
</dbReference>
<name>A0A5C6M462_9PLAN</name>
<evidence type="ECO:0000259" key="1">
    <source>
        <dbReference type="Pfam" id="PF10102"/>
    </source>
</evidence>
<reference evidence="2 3" key="2">
    <citation type="submission" date="2019-08" db="EMBL/GenBank/DDBJ databases">
        <authorList>
            <person name="Henke P."/>
        </authorList>
    </citation>
    <scope>NUCLEOTIDE SEQUENCE [LARGE SCALE GENOMIC DNA]</scope>
    <source>
        <strain evidence="2">Phe10_nw2017</strain>
    </source>
</reference>
<feature type="domain" description="DUF2341" evidence="1">
    <location>
        <begin position="283"/>
        <end position="348"/>
    </location>
</feature>
<dbReference type="AlphaFoldDB" id="A0A5C6M462"/>